<dbReference type="GO" id="GO:0005886">
    <property type="term" value="C:plasma membrane"/>
    <property type="evidence" value="ECO:0007669"/>
    <property type="project" value="TreeGrafter"/>
</dbReference>
<evidence type="ECO:0008006" key="5">
    <source>
        <dbReference type="Google" id="ProtNLM"/>
    </source>
</evidence>
<evidence type="ECO:0000313" key="4">
    <source>
        <dbReference type="Proteomes" id="UP000281549"/>
    </source>
</evidence>
<dbReference type="EMBL" id="KE561132">
    <property type="protein sequence ID" value="EPZ32604.1"/>
    <property type="molecule type" value="Genomic_DNA"/>
</dbReference>
<dbReference type="Gene3D" id="2.30.29.30">
    <property type="entry name" value="Pleckstrin-homology domain (PH domain)/Phosphotyrosine-binding domain (PTB)"/>
    <property type="match status" value="1"/>
</dbReference>
<dbReference type="OrthoDB" id="2162691at2759"/>
<dbReference type="EMBL" id="ML005075">
    <property type="protein sequence ID" value="RKP20362.1"/>
    <property type="molecule type" value="Genomic_DNA"/>
</dbReference>
<dbReference type="GO" id="GO:0005789">
    <property type="term" value="C:endoplasmic reticulum membrane"/>
    <property type="evidence" value="ECO:0007669"/>
    <property type="project" value="TreeGrafter"/>
</dbReference>
<accession>A0A075AVT4</accession>
<dbReference type="STRING" id="988480.A0A075AVT4"/>
<dbReference type="GO" id="GO:0032366">
    <property type="term" value="P:intracellular sterol transport"/>
    <property type="evidence" value="ECO:0007669"/>
    <property type="project" value="TreeGrafter"/>
</dbReference>
<name>A0A075AVT4_ROZAC</name>
<dbReference type="GO" id="GO:0140268">
    <property type="term" value="C:endoplasmic reticulum-plasma membrane contact site"/>
    <property type="evidence" value="ECO:0007669"/>
    <property type="project" value="TreeGrafter"/>
</dbReference>
<dbReference type="PANTHER" id="PTHR23319:SF4">
    <property type="entry name" value="GRAM DOMAIN CONTAINING 1B, ISOFORM E"/>
    <property type="match status" value="1"/>
</dbReference>
<dbReference type="GO" id="GO:0032934">
    <property type="term" value="F:sterol binding"/>
    <property type="evidence" value="ECO:0007669"/>
    <property type="project" value="TreeGrafter"/>
</dbReference>
<dbReference type="Proteomes" id="UP000030755">
    <property type="component" value="Unassembled WGS sequence"/>
</dbReference>
<dbReference type="PANTHER" id="PTHR23319">
    <property type="entry name" value="GRAM DOMAIN CONTAINING 1B, ISOFORM E"/>
    <property type="match status" value="1"/>
</dbReference>
<reference evidence="1 3" key="1">
    <citation type="journal article" date="2013" name="Curr. Biol.">
        <title>Shared signatures of parasitism and phylogenomics unite Cryptomycota and microsporidia.</title>
        <authorList>
            <person name="James T.Y."/>
            <person name="Pelin A."/>
            <person name="Bonen L."/>
            <person name="Ahrendt S."/>
            <person name="Sain D."/>
            <person name="Corradi N."/>
            <person name="Stajich J.E."/>
        </authorList>
    </citation>
    <scope>NUCLEOTIDE SEQUENCE [LARGE SCALE GENOMIC DNA]</scope>
    <source>
        <strain evidence="1 3">CSF55</strain>
        <strain evidence="1 3">CSF55</strain>
    </source>
</reference>
<dbReference type="HOGENOM" id="CLU_1971765_0_0_1"/>
<dbReference type="InterPro" id="IPR011993">
    <property type="entry name" value="PH-like_dom_sf"/>
</dbReference>
<dbReference type="GO" id="GO:0120015">
    <property type="term" value="F:sterol transfer activity"/>
    <property type="evidence" value="ECO:0007669"/>
    <property type="project" value="TreeGrafter"/>
</dbReference>
<reference evidence="4" key="2">
    <citation type="journal article" date="2018" name="Nat. Microbiol.">
        <title>Leveraging single-cell genomics to expand the fungal tree of life.</title>
        <authorList>
            <person name="Ahrendt S.R."/>
            <person name="Quandt C.A."/>
            <person name="Ciobanu D."/>
            <person name="Clum A."/>
            <person name="Salamov A."/>
            <person name="Andreopoulos B."/>
            <person name="Cheng J.F."/>
            <person name="Woyke T."/>
            <person name="Pelin A."/>
            <person name="Henrissat B."/>
            <person name="Reynolds N.K."/>
            <person name="Benny G.L."/>
            <person name="Smith M.E."/>
            <person name="James T.Y."/>
            <person name="Grigoriev I.V."/>
        </authorList>
    </citation>
    <scope>NUCLEOTIDE SEQUENCE [LARGE SCALE GENOMIC DNA]</scope>
    <source>
        <strain evidence="4">CSF55</strain>
    </source>
</reference>
<reference evidence="2" key="3">
    <citation type="submission" date="2018-08" db="EMBL/GenBank/DDBJ databases">
        <title>Leveraging single-cell genomics to expand the Fungal Tree of Life.</title>
        <authorList>
            <consortium name="DOE Joint Genome Institute"/>
            <person name="Ahrendt S.R."/>
            <person name="Quandt C.A."/>
            <person name="Ciobanu D."/>
            <person name="Clum A."/>
            <person name="Salamov A."/>
            <person name="Andreopoulos B."/>
            <person name="Cheng J.-F."/>
            <person name="Woyke T."/>
            <person name="Pelin A."/>
            <person name="Henrissat B."/>
            <person name="Reynolds N."/>
            <person name="Benny G.L."/>
            <person name="Smith M.E."/>
            <person name="James T.Y."/>
            <person name="Grigoriev I.V."/>
        </authorList>
    </citation>
    <scope>NUCLEOTIDE SEQUENCE</scope>
    <source>
        <strain evidence="2">CSF55</strain>
    </source>
</reference>
<dbReference type="Proteomes" id="UP000281549">
    <property type="component" value="Unassembled WGS sequence"/>
</dbReference>
<sequence length="127" mass="14620">MSKSFDSNSLNGSNKREQDFHSLFKEVPETEALIEVDFREIIAVHKRNTAFVIPNAIFISTLHTKYFLGSFLNRDMAYEQIVFRWKNVIHPTETEVITPPNENGDTLFSDDEDVTISPLRKVEDTIA</sequence>
<organism evidence="1 3">
    <name type="scientific">Rozella allomycis (strain CSF55)</name>
    <dbReference type="NCBI Taxonomy" id="988480"/>
    <lineage>
        <taxon>Eukaryota</taxon>
        <taxon>Fungi</taxon>
        <taxon>Fungi incertae sedis</taxon>
        <taxon>Cryptomycota</taxon>
        <taxon>Cryptomycota incertae sedis</taxon>
        <taxon>Rozella</taxon>
    </lineage>
</organism>
<evidence type="ECO:0000313" key="1">
    <source>
        <dbReference type="EMBL" id="EPZ32604.1"/>
    </source>
</evidence>
<proteinExistence type="predicted"/>
<dbReference type="InterPro" id="IPR051482">
    <property type="entry name" value="Cholesterol_transport"/>
</dbReference>
<protein>
    <recommendedName>
        <fullName evidence="5">GRAM domain-containing protein</fullName>
    </recommendedName>
</protein>
<dbReference type="AlphaFoldDB" id="A0A075AVT4"/>
<evidence type="ECO:0000313" key="3">
    <source>
        <dbReference type="Proteomes" id="UP000030755"/>
    </source>
</evidence>
<evidence type="ECO:0000313" key="2">
    <source>
        <dbReference type="EMBL" id="RKP20362.1"/>
    </source>
</evidence>
<keyword evidence="3" id="KW-1185">Reference proteome</keyword>
<gene>
    <name evidence="1" type="ORF">O9G_004556</name>
    <name evidence="2" type="ORF">ROZALSC1DRAFT_28140</name>
</gene>